<reference evidence="2 4" key="1">
    <citation type="journal article" date="2015" name="BMC Genomics">
        <title>Genome mining reveals unlocked bioactive potential of marine Gram-negative bacteria.</title>
        <authorList>
            <person name="Machado H."/>
            <person name="Sonnenschein E.C."/>
            <person name="Melchiorsen J."/>
            <person name="Gram L."/>
        </authorList>
    </citation>
    <scope>NUCLEOTIDE SEQUENCE [LARGE SCALE GENOMIC DNA]</scope>
    <source>
        <strain evidence="2 4">S3137</strain>
    </source>
</reference>
<dbReference type="UniPathway" id="UPA00232"/>
<dbReference type="STRING" id="151081.TW72_13910"/>
<dbReference type="Proteomes" id="UP000033664">
    <property type="component" value="Unassembled WGS sequence"/>
</dbReference>
<comment type="similarity">
    <text evidence="1">Belongs to the UbiK family.</text>
</comment>
<dbReference type="EMBL" id="JXXZ01000010">
    <property type="protein sequence ID" value="KJY98802.1"/>
    <property type="molecule type" value="Genomic_DNA"/>
</dbReference>
<dbReference type="PATRIC" id="fig|151081.8.peg.3454"/>
<comment type="pathway">
    <text evidence="1">Cofactor biosynthesis; ubiquinone biosynthesis.</text>
</comment>
<proteinExistence type="inferred from homology"/>
<name>A0A0F4PTP2_9GAMM</name>
<gene>
    <name evidence="1" type="primary">ubiK</name>
    <name evidence="3" type="ORF">CWC05_18520</name>
    <name evidence="2" type="ORF">TW72_13910</name>
</gene>
<dbReference type="GeneID" id="58229591"/>
<evidence type="ECO:0000313" key="4">
    <source>
        <dbReference type="Proteomes" id="UP000033664"/>
    </source>
</evidence>
<dbReference type="GO" id="GO:0006744">
    <property type="term" value="P:ubiquinone biosynthetic process"/>
    <property type="evidence" value="ECO:0007669"/>
    <property type="project" value="UniProtKB-UniRule"/>
</dbReference>
<reference evidence="3 5" key="2">
    <citation type="submission" date="2017-12" db="EMBL/GenBank/DDBJ databases">
        <authorList>
            <person name="Paulsen S."/>
            <person name="Gram L.K."/>
        </authorList>
    </citation>
    <scope>NUCLEOTIDE SEQUENCE [LARGE SCALE GENOMIC DNA]</scope>
    <source>
        <strain evidence="3 5">S2897</strain>
    </source>
</reference>
<dbReference type="AlphaFoldDB" id="A0A0F4PTP2"/>
<keyword evidence="4" id="KW-1185">Reference proteome</keyword>
<dbReference type="InterPro" id="IPR007475">
    <property type="entry name" value="UbiK"/>
</dbReference>
<dbReference type="eggNOG" id="COG2960">
    <property type="taxonomic scope" value="Bacteria"/>
</dbReference>
<dbReference type="PANTHER" id="PTHR38040:SF1">
    <property type="entry name" value="UBIQUINONE BIOSYNTHESIS ACCESSORY FACTOR UBIK"/>
    <property type="match status" value="1"/>
</dbReference>
<dbReference type="Pfam" id="PF04380">
    <property type="entry name" value="BMFP"/>
    <property type="match status" value="1"/>
</dbReference>
<keyword evidence="1" id="KW-0175">Coiled coil</keyword>
<evidence type="ECO:0000313" key="5">
    <source>
        <dbReference type="Proteomes" id="UP000305874"/>
    </source>
</evidence>
<comment type="subcellular location">
    <subcellularLocation>
        <location evidence="1">Cytoplasm</location>
    </subcellularLocation>
</comment>
<dbReference type="OrthoDB" id="5297354at2"/>
<evidence type="ECO:0000313" key="2">
    <source>
        <dbReference type="EMBL" id="KJY98802.1"/>
    </source>
</evidence>
<reference evidence="5" key="3">
    <citation type="submission" date="2019-06" db="EMBL/GenBank/DDBJ databases">
        <title>Co-occurence of chitin degradation, pigmentation and bioactivity in marine Pseudoalteromonas.</title>
        <authorList>
            <person name="Sonnenschein E.C."/>
            <person name="Bech P.K."/>
        </authorList>
    </citation>
    <scope>NUCLEOTIDE SEQUENCE [LARGE SCALE GENOMIC DNA]</scope>
    <source>
        <strain evidence="5">S2897</strain>
    </source>
</reference>
<reference evidence="3" key="4">
    <citation type="submission" date="2019-09" db="EMBL/GenBank/DDBJ databases">
        <title>Co-occurence of chitin degradation, pigmentation and bioactivity in marine Pseudoalteromonas.</title>
        <authorList>
            <person name="Sonnenschein E.C."/>
            <person name="Bech P.K."/>
        </authorList>
    </citation>
    <scope>NUCLEOTIDE SEQUENCE</scope>
    <source>
        <strain evidence="3">S2897</strain>
    </source>
</reference>
<protein>
    <recommendedName>
        <fullName evidence="1">Ubiquinone biosynthesis accessory factor UbiK</fullName>
    </recommendedName>
</protein>
<dbReference type="Proteomes" id="UP000305874">
    <property type="component" value="Unassembled WGS sequence"/>
</dbReference>
<dbReference type="NCBIfam" id="NF047835">
    <property type="entry name" value="UbiqAccUbiK"/>
    <property type="match status" value="1"/>
</dbReference>
<evidence type="ECO:0000256" key="1">
    <source>
        <dbReference type="HAMAP-Rule" id="MF_02216"/>
    </source>
</evidence>
<keyword evidence="1" id="KW-0831">Ubiquinone biosynthesis</keyword>
<dbReference type="RefSeq" id="WP_022946623.1">
    <property type="nucleotide sequence ID" value="NZ_CP023396.1"/>
</dbReference>
<comment type="caution">
    <text evidence="2">The sequence shown here is derived from an EMBL/GenBank/DDBJ whole genome shotgun (WGS) entry which is preliminary data.</text>
</comment>
<dbReference type="PANTHER" id="PTHR38040">
    <property type="entry name" value="UBIQUINONE BIOSYNTHESIS ACCESSORY FACTOR UBIK"/>
    <property type="match status" value="1"/>
</dbReference>
<dbReference type="GO" id="GO:0005829">
    <property type="term" value="C:cytosol"/>
    <property type="evidence" value="ECO:0007669"/>
    <property type="project" value="TreeGrafter"/>
</dbReference>
<evidence type="ECO:0000313" key="3">
    <source>
        <dbReference type="EMBL" id="TMP85429.1"/>
    </source>
</evidence>
<comment type="function">
    <text evidence="1">Required for efficient ubiquinone (coenzyme Q) biosynthesis. UbiK is probably an accessory factor of Ubi enzymes and facilitates ubiquinone biosynthesis by acting as an assembly factor, a targeting factor, or both.</text>
</comment>
<sequence>MINPAKIEEIARQIGSNMPKGMRDMAENFESKTKQVLQNKLSEMDFVSREEFDIQSQVLVRTREKLTALEQKVALLEAQIQGNQENQDEG</sequence>
<keyword evidence="1" id="KW-0963">Cytoplasm</keyword>
<dbReference type="EMBL" id="PNCG01000029">
    <property type="protein sequence ID" value="TMP85429.1"/>
    <property type="molecule type" value="Genomic_DNA"/>
</dbReference>
<dbReference type="HAMAP" id="MF_02216">
    <property type="entry name" value="UbiK"/>
    <property type="match status" value="1"/>
</dbReference>
<organism evidence="2 4">
    <name type="scientific">Pseudoalteromonas ruthenica</name>
    <dbReference type="NCBI Taxonomy" id="151081"/>
    <lineage>
        <taxon>Bacteria</taxon>
        <taxon>Pseudomonadati</taxon>
        <taxon>Pseudomonadota</taxon>
        <taxon>Gammaproteobacteria</taxon>
        <taxon>Alteromonadales</taxon>
        <taxon>Pseudoalteromonadaceae</taxon>
        <taxon>Pseudoalteromonas</taxon>
    </lineage>
</organism>
<accession>A0A0F4PTP2</accession>
<feature type="coiled-coil region" evidence="1">
    <location>
        <begin position="59"/>
        <end position="86"/>
    </location>
</feature>